<dbReference type="Gene3D" id="3.50.50.60">
    <property type="entry name" value="FAD/NAD(P)-binding domain"/>
    <property type="match status" value="1"/>
</dbReference>
<name>A0A1E1JYT5_9HELO</name>
<dbReference type="AlphaFoldDB" id="A0A1E1JYT5"/>
<dbReference type="Gene3D" id="3.30.9.10">
    <property type="entry name" value="D-Amino Acid Oxidase, subunit A, domain 2"/>
    <property type="match status" value="1"/>
</dbReference>
<accession>A0A1E1JYT5</accession>
<dbReference type="InterPro" id="IPR036188">
    <property type="entry name" value="FAD/NAD-bd_sf"/>
</dbReference>
<evidence type="ECO:0000313" key="2">
    <source>
        <dbReference type="Proteomes" id="UP000178912"/>
    </source>
</evidence>
<gene>
    <name evidence="1" type="ORF">RAG0_01761</name>
</gene>
<reference evidence="2" key="1">
    <citation type="submission" date="2016-03" db="EMBL/GenBank/DDBJ databases">
        <authorList>
            <person name="Guldener U."/>
        </authorList>
    </citation>
    <scope>NUCLEOTIDE SEQUENCE [LARGE SCALE GENOMIC DNA]</scope>
    <source>
        <strain evidence="2">04CH-RAC-A.6.1</strain>
    </source>
</reference>
<dbReference type="OrthoDB" id="429143at2759"/>
<evidence type="ECO:0000313" key="1">
    <source>
        <dbReference type="EMBL" id="CZS90882.1"/>
    </source>
</evidence>
<dbReference type="Proteomes" id="UP000178912">
    <property type="component" value="Unassembled WGS sequence"/>
</dbReference>
<sequence>MSQSLPQGKSGKKLTNLYVVRDAAGALSFLIHFPGAEGVILGGSSSLFRLYPQQWYADVNDGTLIEAPSDFFDNLMQRTFNGWEHSDAYVKETWTGVMGYSFDSLPHLGEVAGKSCQYVVAGFMDMECLSFRSPQREL</sequence>
<dbReference type="EMBL" id="FJUX01000006">
    <property type="protein sequence ID" value="CZS90882.1"/>
    <property type="molecule type" value="Genomic_DNA"/>
</dbReference>
<protein>
    <submittedName>
        <fullName evidence="1">Uncharacterized protein</fullName>
    </submittedName>
</protein>
<keyword evidence="2" id="KW-1185">Reference proteome</keyword>
<organism evidence="1 2">
    <name type="scientific">Rhynchosporium agropyri</name>
    <dbReference type="NCBI Taxonomy" id="914238"/>
    <lineage>
        <taxon>Eukaryota</taxon>
        <taxon>Fungi</taxon>
        <taxon>Dikarya</taxon>
        <taxon>Ascomycota</taxon>
        <taxon>Pezizomycotina</taxon>
        <taxon>Leotiomycetes</taxon>
        <taxon>Helotiales</taxon>
        <taxon>Ploettnerulaceae</taxon>
        <taxon>Rhynchosporium</taxon>
    </lineage>
</organism>
<proteinExistence type="predicted"/>